<dbReference type="Gene3D" id="1.10.260.40">
    <property type="entry name" value="lambda repressor-like DNA-binding domains"/>
    <property type="match status" value="1"/>
</dbReference>
<dbReference type="RefSeq" id="WP_331786946.1">
    <property type="nucleotide sequence ID" value="NZ_JAVFKM010000006.1"/>
</dbReference>
<dbReference type="PROSITE" id="PS50943">
    <property type="entry name" value="HTH_CROC1"/>
    <property type="match status" value="1"/>
</dbReference>
<gene>
    <name evidence="2" type="ORF">RB636_15185</name>
</gene>
<dbReference type="InterPro" id="IPR010982">
    <property type="entry name" value="Lambda_DNA-bd_dom_sf"/>
</dbReference>
<dbReference type="Pfam" id="PF01381">
    <property type="entry name" value="HTH_3"/>
    <property type="match status" value="1"/>
</dbReference>
<dbReference type="CDD" id="cd00093">
    <property type="entry name" value="HTH_XRE"/>
    <property type="match status" value="1"/>
</dbReference>
<evidence type="ECO:0000313" key="3">
    <source>
        <dbReference type="Proteomes" id="UP001348265"/>
    </source>
</evidence>
<organism evidence="2 3">
    <name type="scientific">Streptomyces chrestomyceticus</name>
    <dbReference type="NCBI Taxonomy" id="68185"/>
    <lineage>
        <taxon>Bacteria</taxon>
        <taxon>Bacillati</taxon>
        <taxon>Actinomycetota</taxon>
        <taxon>Actinomycetes</taxon>
        <taxon>Kitasatosporales</taxon>
        <taxon>Streptomycetaceae</taxon>
        <taxon>Streptomyces</taxon>
    </lineage>
</organism>
<name>A0ABU7WT96_9ACTN</name>
<dbReference type="EMBL" id="JAVFKM010000006">
    <property type="protein sequence ID" value="MEF3114516.1"/>
    <property type="molecule type" value="Genomic_DNA"/>
</dbReference>
<dbReference type="SUPFAM" id="SSF47413">
    <property type="entry name" value="lambda repressor-like DNA-binding domains"/>
    <property type="match status" value="1"/>
</dbReference>
<dbReference type="Proteomes" id="UP001348265">
    <property type="component" value="Unassembled WGS sequence"/>
</dbReference>
<evidence type="ECO:0000313" key="2">
    <source>
        <dbReference type="EMBL" id="MEF3114516.1"/>
    </source>
</evidence>
<proteinExistence type="predicted"/>
<dbReference type="SMART" id="SM00530">
    <property type="entry name" value="HTH_XRE"/>
    <property type="match status" value="1"/>
</dbReference>
<accession>A0ABU7WT96</accession>
<evidence type="ECO:0000259" key="1">
    <source>
        <dbReference type="PROSITE" id="PS50943"/>
    </source>
</evidence>
<comment type="caution">
    <text evidence="2">The sequence shown here is derived from an EMBL/GenBank/DDBJ whole genome shotgun (WGS) entry which is preliminary data.</text>
</comment>
<keyword evidence="3" id="KW-1185">Reference proteome</keyword>
<feature type="domain" description="HTH cro/C1-type" evidence="1">
    <location>
        <begin position="41"/>
        <end position="81"/>
    </location>
</feature>
<protein>
    <submittedName>
        <fullName evidence="2">Helix-turn-helix transcriptional regulator</fullName>
    </submittedName>
</protein>
<dbReference type="InterPro" id="IPR001387">
    <property type="entry name" value="Cro/C1-type_HTH"/>
</dbReference>
<sequence>MKHHTPPSDSDVPLTVGRWLHDELESRGYNLSQRGGGRRRFADLSGVPVATLSRVLRDDGGADPATLRKIAEALGVALTPLLVLANVIPEAEVQPRAITTDEALAALGVTKPAHKAAVLSMVRALLDDENEGGSDTKQ</sequence>
<reference evidence="2 3" key="1">
    <citation type="submission" date="2023-08" db="EMBL/GenBank/DDBJ databases">
        <authorList>
            <person name="Sharma P."/>
            <person name="Verma V."/>
            <person name="Mohan M.K."/>
            <person name="Dubey A.K."/>
        </authorList>
    </citation>
    <scope>NUCLEOTIDE SEQUENCE [LARGE SCALE GENOMIC DNA]</scope>
    <source>
        <strain evidence="2 3">ADP4</strain>
    </source>
</reference>